<dbReference type="EMBL" id="AP022853">
    <property type="protein sequence ID" value="BCB28496.1"/>
    <property type="molecule type" value="Genomic_DNA"/>
</dbReference>
<gene>
    <name evidence="2" type="ORF">SKTS_33820</name>
</gene>
<keyword evidence="1" id="KW-0812">Transmembrane</keyword>
<evidence type="ECO:0000313" key="3">
    <source>
        <dbReference type="Proteomes" id="UP000502260"/>
    </source>
</evidence>
<dbReference type="Proteomes" id="UP000502260">
    <property type="component" value="Chromosome"/>
</dbReference>
<keyword evidence="3" id="KW-1185">Reference proteome</keyword>
<evidence type="ECO:0000313" key="2">
    <source>
        <dbReference type="EMBL" id="BCB28496.1"/>
    </source>
</evidence>
<reference evidence="3" key="1">
    <citation type="submission" date="2020-03" db="EMBL/GenBank/DDBJ databases">
        <title>Complete genome sequence of sulfur-oxidizing bacterium skT11.</title>
        <authorList>
            <person name="Kanda M."/>
            <person name="Kojima H."/>
            <person name="Fukui M."/>
        </authorList>
    </citation>
    <scope>NUCLEOTIDE SEQUENCE [LARGE SCALE GENOMIC DNA]</scope>
    <source>
        <strain evidence="3">skT11</strain>
    </source>
</reference>
<dbReference type="KEGG" id="slac:SKTS_33820"/>
<name>A0A6F8VHJ5_9PROT</name>
<accession>A0A6F8VHJ5</accession>
<protein>
    <submittedName>
        <fullName evidence="2">Uncharacterized protein</fullName>
    </submittedName>
</protein>
<organism evidence="2 3">
    <name type="scientific">Sulfurimicrobium lacus</name>
    <dbReference type="NCBI Taxonomy" id="2715678"/>
    <lineage>
        <taxon>Bacteria</taxon>
        <taxon>Pseudomonadati</taxon>
        <taxon>Pseudomonadota</taxon>
        <taxon>Betaproteobacteria</taxon>
        <taxon>Nitrosomonadales</taxon>
        <taxon>Sulfuricellaceae</taxon>
        <taxon>Sulfurimicrobium</taxon>
    </lineage>
</organism>
<keyword evidence="1" id="KW-0472">Membrane</keyword>
<feature type="transmembrane region" description="Helical" evidence="1">
    <location>
        <begin position="129"/>
        <end position="146"/>
    </location>
</feature>
<sequence>MEYVPPRFEQLEIAQGTLSFTRQSKSSGGEIEVRFGDGKKLRLACNAPNTLPSACYYLRVNGQLQEGSFKSQLTGKLVTVWWMPDEDVAEHSADGRVYQMLVGDWMFFKYQEQVTYYAKHYQKGGGRSWFFGGLLLLLTGLVIWALKIKK</sequence>
<keyword evidence="1" id="KW-1133">Transmembrane helix</keyword>
<dbReference type="AlphaFoldDB" id="A0A6F8VHJ5"/>
<evidence type="ECO:0000256" key="1">
    <source>
        <dbReference type="SAM" id="Phobius"/>
    </source>
</evidence>
<proteinExistence type="predicted"/>